<evidence type="ECO:0000313" key="4">
    <source>
        <dbReference type="Proteomes" id="UP001178888"/>
    </source>
</evidence>
<sequence>MFITIDEKAAAWFTKEFELNKPFSIRMFPQYAGFGLKHKGYSLAFSAEIPANAGYSKEVNGITFFVEGNDVWFFEDTQTLLSVDDRLEELKVSYSEQDKLILN</sequence>
<dbReference type="EMBL" id="JAVGVR010000001">
    <property type="protein sequence ID" value="MDQ6596322.1"/>
    <property type="molecule type" value="Genomic_DNA"/>
</dbReference>
<reference evidence="1" key="2">
    <citation type="submission" date="2023-08" db="EMBL/GenBank/DDBJ databases">
        <title>Nitrogen cycling bacteria in agricultural field soils.</title>
        <authorList>
            <person name="Jang J."/>
        </authorList>
    </citation>
    <scope>NUCLEOTIDE SEQUENCE</scope>
    <source>
        <strain evidence="1">PS3-36</strain>
    </source>
</reference>
<dbReference type="RefSeq" id="WP_133338462.1">
    <property type="nucleotide sequence ID" value="NZ_JAVGVR010000001.1"/>
</dbReference>
<keyword evidence="4" id="KW-1185">Reference proteome</keyword>
<evidence type="ECO:0008006" key="5">
    <source>
        <dbReference type="Google" id="ProtNLM"/>
    </source>
</evidence>
<proteinExistence type="predicted"/>
<organism evidence="2 3">
    <name type="scientific">Bacillus salipaludis</name>
    <dbReference type="NCBI Taxonomy" id="2547811"/>
    <lineage>
        <taxon>Bacteria</taxon>
        <taxon>Bacillati</taxon>
        <taxon>Bacillota</taxon>
        <taxon>Bacilli</taxon>
        <taxon>Bacillales</taxon>
        <taxon>Bacillaceae</taxon>
        <taxon>Bacillus</taxon>
    </lineage>
</organism>
<evidence type="ECO:0000313" key="1">
    <source>
        <dbReference type="EMBL" id="MDQ6596322.1"/>
    </source>
</evidence>
<evidence type="ECO:0000313" key="3">
    <source>
        <dbReference type="Proteomes" id="UP000295132"/>
    </source>
</evidence>
<accession>A0A4R5VM15</accession>
<evidence type="ECO:0000313" key="2">
    <source>
        <dbReference type="EMBL" id="TDK58364.1"/>
    </source>
</evidence>
<comment type="caution">
    <text evidence="2">The sequence shown here is derived from an EMBL/GenBank/DDBJ whole genome shotgun (WGS) entry which is preliminary data.</text>
</comment>
<dbReference type="Proteomes" id="UP000295132">
    <property type="component" value="Unassembled WGS sequence"/>
</dbReference>
<name>A0A4R5VM15_9BACI</name>
<dbReference type="AlphaFoldDB" id="A0A4R5VM15"/>
<gene>
    <name evidence="2" type="ORF">E2K98_23315</name>
    <name evidence="1" type="ORF">RCG21_08010</name>
</gene>
<protein>
    <recommendedName>
        <fullName evidence="5">HesB/YadR/YfhF family protein</fullName>
    </recommendedName>
</protein>
<dbReference type="Proteomes" id="UP001178888">
    <property type="component" value="Unassembled WGS sequence"/>
</dbReference>
<reference evidence="2 3" key="1">
    <citation type="submission" date="2019-03" db="EMBL/GenBank/DDBJ databases">
        <title>Bacillus niacini sp. nov. a Nicotinate-Metabolizing Mesophile Isolated from Soil.</title>
        <authorList>
            <person name="Zhang G."/>
        </authorList>
    </citation>
    <scope>NUCLEOTIDE SEQUENCE [LARGE SCALE GENOMIC DNA]</scope>
    <source>
        <strain evidence="2 3">WN066</strain>
    </source>
</reference>
<dbReference type="EMBL" id="SMYO01000014">
    <property type="protein sequence ID" value="TDK58364.1"/>
    <property type="molecule type" value="Genomic_DNA"/>
</dbReference>